<dbReference type="PROSITE" id="PS50871">
    <property type="entry name" value="C1Q"/>
    <property type="match status" value="1"/>
</dbReference>
<dbReference type="PANTHER" id="PTHR22923">
    <property type="entry name" value="CEREBELLIN-RELATED"/>
    <property type="match status" value="1"/>
</dbReference>
<evidence type="ECO:0000256" key="2">
    <source>
        <dbReference type="ARBA" id="ARBA00022525"/>
    </source>
</evidence>
<keyword evidence="6" id="KW-1185">Reference proteome</keyword>
<evidence type="ECO:0000256" key="1">
    <source>
        <dbReference type="ARBA" id="ARBA00004613"/>
    </source>
</evidence>
<dbReference type="EnsemblMetazoa" id="G18430.1">
    <property type="protein sequence ID" value="G18430.1:cds"/>
    <property type="gene ID" value="G18430"/>
</dbReference>
<evidence type="ECO:0000259" key="4">
    <source>
        <dbReference type="PROSITE" id="PS50871"/>
    </source>
</evidence>
<dbReference type="PANTHER" id="PTHR22923:SF116">
    <property type="entry name" value="C1Q DOMAIN-CONTAINING PROTEIN"/>
    <property type="match status" value="1"/>
</dbReference>
<proteinExistence type="predicted"/>
<evidence type="ECO:0000313" key="5">
    <source>
        <dbReference type="EnsemblMetazoa" id="G18430.1:cds"/>
    </source>
</evidence>
<evidence type="ECO:0000256" key="3">
    <source>
        <dbReference type="ARBA" id="ARBA00022729"/>
    </source>
</evidence>
<keyword evidence="3" id="KW-0732">Signal</keyword>
<sequence>MVFFHVECRVVVLKLRRKSSLTMKSTTLTCVLTCVLLILAPTGPVQGKSLFAIMSKQAETLQHGLDLASKVGDIGSHKNSIAFMVVLSSTKSYGSGAVLQFNSVKVNYGSGFNSGNYRFTAPSEGLYVFTWSLALSSSYYGQTTLVKNGSTYHQVHCKKTYQQCGATVTVWLNKGDQVWLVTASSSVYLYGTYSSFAGWKIN</sequence>
<dbReference type="SMART" id="SM00110">
    <property type="entry name" value="C1Q"/>
    <property type="match status" value="1"/>
</dbReference>
<name>A0A8W8JDF8_MAGGI</name>
<evidence type="ECO:0000313" key="6">
    <source>
        <dbReference type="Proteomes" id="UP000005408"/>
    </source>
</evidence>
<reference evidence="5" key="1">
    <citation type="submission" date="2022-08" db="UniProtKB">
        <authorList>
            <consortium name="EnsemblMetazoa"/>
        </authorList>
    </citation>
    <scope>IDENTIFICATION</scope>
    <source>
        <strain evidence="5">05x7-T-G4-1.051#20</strain>
    </source>
</reference>
<keyword evidence="2" id="KW-0964">Secreted</keyword>
<feature type="domain" description="C1q" evidence="4">
    <location>
        <begin position="76"/>
        <end position="202"/>
    </location>
</feature>
<dbReference type="Proteomes" id="UP000005408">
    <property type="component" value="Unassembled WGS sequence"/>
</dbReference>
<dbReference type="InterPro" id="IPR001073">
    <property type="entry name" value="C1q_dom"/>
</dbReference>
<dbReference type="PRINTS" id="PR00007">
    <property type="entry name" value="COMPLEMNTC1Q"/>
</dbReference>
<dbReference type="Gene3D" id="2.60.120.40">
    <property type="match status" value="1"/>
</dbReference>
<protein>
    <recommendedName>
        <fullName evidence="4">C1q domain-containing protein</fullName>
    </recommendedName>
</protein>
<dbReference type="InterPro" id="IPR008983">
    <property type="entry name" value="Tumour_necrosis_fac-like_dom"/>
</dbReference>
<dbReference type="Pfam" id="PF00386">
    <property type="entry name" value="C1q"/>
    <property type="match status" value="1"/>
</dbReference>
<dbReference type="SUPFAM" id="SSF49842">
    <property type="entry name" value="TNF-like"/>
    <property type="match status" value="1"/>
</dbReference>
<dbReference type="AlphaFoldDB" id="A0A8W8JDF8"/>
<comment type="subcellular location">
    <subcellularLocation>
        <location evidence="1">Secreted</location>
    </subcellularLocation>
</comment>
<dbReference type="GO" id="GO:0005576">
    <property type="term" value="C:extracellular region"/>
    <property type="evidence" value="ECO:0007669"/>
    <property type="project" value="UniProtKB-SubCell"/>
</dbReference>
<dbReference type="InterPro" id="IPR050822">
    <property type="entry name" value="Cerebellin_Synaptic_Org"/>
</dbReference>
<organism evidence="5 6">
    <name type="scientific">Magallana gigas</name>
    <name type="common">Pacific oyster</name>
    <name type="synonym">Crassostrea gigas</name>
    <dbReference type="NCBI Taxonomy" id="29159"/>
    <lineage>
        <taxon>Eukaryota</taxon>
        <taxon>Metazoa</taxon>
        <taxon>Spiralia</taxon>
        <taxon>Lophotrochozoa</taxon>
        <taxon>Mollusca</taxon>
        <taxon>Bivalvia</taxon>
        <taxon>Autobranchia</taxon>
        <taxon>Pteriomorphia</taxon>
        <taxon>Ostreida</taxon>
        <taxon>Ostreoidea</taxon>
        <taxon>Ostreidae</taxon>
        <taxon>Magallana</taxon>
    </lineage>
</organism>
<accession>A0A8W8JDF8</accession>